<dbReference type="EMBL" id="JACIJM010000012">
    <property type="protein sequence ID" value="MBB5723609.1"/>
    <property type="molecule type" value="Genomic_DNA"/>
</dbReference>
<dbReference type="Pfam" id="PF13727">
    <property type="entry name" value="CoA_binding_3"/>
    <property type="match status" value="1"/>
</dbReference>
<evidence type="ECO:0000256" key="1">
    <source>
        <dbReference type="ARBA" id="ARBA00007430"/>
    </source>
</evidence>
<dbReference type="RefSeq" id="WP_183530666.1">
    <property type="nucleotide sequence ID" value="NZ_JACIJM010000012.1"/>
</dbReference>
<dbReference type="Gene3D" id="3.40.50.720">
    <property type="entry name" value="NAD(P)-binding Rossmann-like Domain"/>
    <property type="match status" value="2"/>
</dbReference>
<dbReference type="InterPro" id="IPR003869">
    <property type="entry name" value="Polysac_CapD-like"/>
</dbReference>
<keyword evidence="5" id="KW-1185">Reference proteome</keyword>
<sequence length="643" mass="70232">MYQLVSQLPRSAKWAIMLALDIMLAPVALYVGFALVNNTLSWDQTPLFSYRAIALMMLISGLLAVVMDIYRIQLKAYENRAIGLSAIHAMALGLSAIVLDGLVGHNSPVSGFIVFAIVFFLMAVVSRLALLQVLQSVYRDKNMEQSRVLIYGAGPTGRQLAAALRMDDSIFPVAFIDDNTTLQGSIVQGLRVYAPSTIRKLQRSRRVDRVLLAMPSIGRPRMLKLTRQLTEWDLDVQALPSFAQLARGNTLVGQLEPVAPGQFLGRPAFEDDLLDGAATYRDRCVFITGAGGSIGSELCRQVLDHKPRCLVLLEMSELALYNIDKELRELQGDIPAVEIVPFLGTVMDGPLMRQIMDRHSVEIVLHAAAYKHVPLVERNAIVGVTNNVFGTQTLALAAADAGVAQFILISSDKAVRPTNAMGASKRLAEILIQDLANRTAQIGRGKTIFSMVRFGNVMGSSGSVVPLFQDQIRKGGPLTLTHRDVTRYFMTIPEASRLVLAAGALAVGGDVFVLDMGDPVLIYDLARRMIEASGHTLRDTNNPRGQIEIVMTGLRPGEKLYEELLIGNDSRPTVHPKIVRAHEPQLSEIEVAAVLKAVRTAASELDEAALRVALSRWIEQIGSAAAPTALRVHAKEDVPKRPF</sequence>
<evidence type="ECO:0000313" key="5">
    <source>
        <dbReference type="Proteomes" id="UP000535415"/>
    </source>
</evidence>
<protein>
    <submittedName>
        <fullName evidence="4">FlaA1/EpsC-like NDP-sugar epimerase</fullName>
    </submittedName>
</protein>
<comment type="caution">
    <text evidence="4">The sequence shown here is derived from an EMBL/GenBank/DDBJ whole genome shotgun (WGS) entry which is preliminary data.</text>
</comment>
<keyword evidence="2" id="KW-0812">Transmembrane</keyword>
<accession>A0A7W9EZD2</accession>
<feature type="transmembrane region" description="Helical" evidence="2">
    <location>
        <begin position="82"/>
        <end position="103"/>
    </location>
</feature>
<dbReference type="InterPro" id="IPR029063">
    <property type="entry name" value="SAM-dependent_MTases_sf"/>
</dbReference>
<evidence type="ECO:0000313" key="4">
    <source>
        <dbReference type="EMBL" id="MBB5723609.1"/>
    </source>
</evidence>
<dbReference type="Pfam" id="PF02719">
    <property type="entry name" value="Polysacc_synt_2"/>
    <property type="match status" value="1"/>
</dbReference>
<evidence type="ECO:0000256" key="2">
    <source>
        <dbReference type="SAM" id="Phobius"/>
    </source>
</evidence>
<comment type="similarity">
    <text evidence="1">Belongs to the polysaccharide synthase family.</text>
</comment>
<dbReference type="PANTHER" id="PTHR43318:SF1">
    <property type="entry name" value="POLYSACCHARIDE BIOSYNTHESIS PROTEIN EPSC-RELATED"/>
    <property type="match status" value="1"/>
</dbReference>
<organism evidence="4 5">
    <name type="scientific">Yoonia ponticola</name>
    <dbReference type="NCBI Taxonomy" id="1524255"/>
    <lineage>
        <taxon>Bacteria</taxon>
        <taxon>Pseudomonadati</taxon>
        <taxon>Pseudomonadota</taxon>
        <taxon>Alphaproteobacteria</taxon>
        <taxon>Rhodobacterales</taxon>
        <taxon>Paracoccaceae</taxon>
        <taxon>Yoonia</taxon>
    </lineage>
</organism>
<dbReference type="SUPFAM" id="SSF53335">
    <property type="entry name" value="S-adenosyl-L-methionine-dependent methyltransferases"/>
    <property type="match status" value="1"/>
</dbReference>
<feature type="transmembrane region" description="Helical" evidence="2">
    <location>
        <begin position="109"/>
        <end position="134"/>
    </location>
</feature>
<feature type="transmembrane region" description="Helical" evidence="2">
    <location>
        <begin position="48"/>
        <end position="70"/>
    </location>
</feature>
<dbReference type="SUPFAM" id="SSF51735">
    <property type="entry name" value="NAD(P)-binding Rossmann-fold domains"/>
    <property type="match status" value="1"/>
</dbReference>
<dbReference type="InterPro" id="IPR036291">
    <property type="entry name" value="NAD(P)-bd_dom_sf"/>
</dbReference>
<evidence type="ECO:0000259" key="3">
    <source>
        <dbReference type="Pfam" id="PF02719"/>
    </source>
</evidence>
<dbReference type="CDD" id="cd05237">
    <property type="entry name" value="UDP_invert_4-6DH_SDR_e"/>
    <property type="match status" value="1"/>
</dbReference>
<dbReference type="PANTHER" id="PTHR43318">
    <property type="entry name" value="UDP-N-ACETYLGLUCOSAMINE 4,6-DEHYDRATASE"/>
    <property type="match status" value="1"/>
</dbReference>
<dbReference type="AlphaFoldDB" id="A0A7W9EZD2"/>
<feature type="transmembrane region" description="Helical" evidence="2">
    <location>
        <begin position="12"/>
        <end position="36"/>
    </location>
</feature>
<reference evidence="4 5" key="1">
    <citation type="submission" date="2020-08" db="EMBL/GenBank/DDBJ databases">
        <title>Genomic Encyclopedia of Type Strains, Phase IV (KMG-IV): sequencing the most valuable type-strain genomes for metagenomic binning, comparative biology and taxonomic classification.</title>
        <authorList>
            <person name="Goeker M."/>
        </authorList>
    </citation>
    <scope>NUCLEOTIDE SEQUENCE [LARGE SCALE GENOMIC DNA]</scope>
    <source>
        <strain evidence="4 5">DSM 101064</strain>
    </source>
</reference>
<proteinExistence type="inferred from homology"/>
<feature type="domain" description="Polysaccharide biosynthesis protein CapD-like" evidence="3">
    <location>
        <begin position="285"/>
        <end position="582"/>
    </location>
</feature>
<dbReference type="InterPro" id="IPR051203">
    <property type="entry name" value="Polysaccharide_Synthase-Rel"/>
</dbReference>
<gene>
    <name evidence="4" type="ORF">FHS72_003254</name>
</gene>
<keyword evidence="2" id="KW-0472">Membrane</keyword>
<dbReference type="Proteomes" id="UP000535415">
    <property type="component" value="Unassembled WGS sequence"/>
</dbReference>
<name>A0A7W9EZD2_9RHOB</name>
<keyword evidence="2" id="KW-1133">Transmembrane helix</keyword>